<protein>
    <submittedName>
        <fullName evidence="1">OsmC family peroxiredoxin</fullName>
    </submittedName>
</protein>
<dbReference type="Proteomes" id="UP000272706">
    <property type="component" value="Unassembled WGS sequence"/>
</dbReference>
<reference evidence="1 2" key="1">
    <citation type="submission" date="2018-09" db="EMBL/GenBank/DDBJ databases">
        <title>Mesorhizobium carmichaelinearum sp. nov. isolated from Carmichaelinea spp. root nodules in New Zealand.</title>
        <authorList>
            <person name="De Meyer S.E."/>
        </authorList>
    </citation>
    <scope>NUCLEOTIDE SEQUENCE [LARGE SCALE GENOMIC DNA]</scope>
    <source>
        <strain evidence="1 2">ICMP19557</strain>
    </source>
</reference>
<evidence type="ECO:0000313" key="2">
    <source>
        <dbReference type="Proteomes" id="UP000272706"/>
    </source>
</evidence>
<dbReference type="InterPro" id="IPR015946">
    <property type="entry name" value="KH_dom-like_a/b"/>
</dbReference>
<dbReference type="EMBL" id="QZWZ01000067">
    <property type="protein sequence ID" value="RJT26721.1"/>
    <property type="molecule type" value="Genomic_DNA"/>
</dbReference>
<dbReference type="Gene3D" id="3.30.300.20">
    <property type="match status" value="1"/>
</dbReference>
<dbReference type="InterPro" id="IPR036102">
    <property type="entry name" value="OsmC/Ohrsf"/>
</dbReference>
<dbReference type="InterPro" id="IPR052924">
    <property type="entry name" value="OsmC/Ohr_hydroprdx_reductase"/>
</dbReference>
<dbReference type="PANTHER" id="PTHR35368:SF1">
    <property type="entry name" value="HYDROPEROXIDE REDUCTASE"/>
    <property type="match status" value="1"/>
</dbReference>
<name>A0A3A5JUK9_9HYPH</name>
<dbReference type="OrthoDB" id="9811389at2"/>
<dbReference type="AlphaFoldDB" id="A0A3A5JUK9"/>
<keyword evidence="2" id="KW-1185">Reference proteome</keyword>
<accession>A0A3A5JUK9</accession>
<dbReference type="SUPFAM" id="SSF82784">
    <property type="entry name" value="OsmC-like"/>
    <property type="match status" value="1"/>
</dbReference>
<comment type="caution">
    <text evidence="1">The sequence shown here is derived from an EMBL/GenBank/DDBJ whole genome shotgun (WGS) entry which is preliminary data.</text>
</comment>
<sequence length="177" mass="18556">MNDRRPSSELGHLFSKLRTSSAAGAAADCIEVMAGETEQVEGLRSESKFGNLTLTIDEPVSFGGTGTAPNPAEAMLAALGASIEVTIRCYAEFMGIQVTSIGVDLSAELNNQGFFGVNDAVRSGFPAISAKVKIASIEKPDVIAELIGVAGRCCPVLDNVRHPTDVKLSYEHTTPTA</sequence>
<proteinExistence type="predicted"/>
<dbReference type="InterPro" id="IPR003718">
    <property type="entry name" value="OsmC/Ohr_fam"/>
</dbReference>
<dbReference type="RefSeq" id="WP_120019032.1">
    <property type="nucleotide sequence ID" value="NZ_QZWZ01000067.1"/>
</dbReference>
<gene>
    <name evidence="1" type="ORF">D3227_36885</name>
</gene>
<organism evidence="1 2">
    <name type="scientific">Mesorhizobium waimense</name>
    <dbReference type="NCBI Taxonomy" id="1300307"/>
    <lineage>
        <taxon>Bacteria</taxon>
        <taxon>Pseudomonadati</taxon>
        <taxon>Pseudomonadota</taxon>
        <taxon>Alphaproteobacteria</taxon>
        <taxon>Hyphomicrobiales</taxon>
        <taxon>Phyllobacteriaceae</taxon>
        <taxon>Mesorhizobium</taxon>
    </lineage>
</organism>
<evidence type="ECO:0000313" key="1">
    <source>
        <dbReference type="EMBL" id="RJT26721.1"/>
    </source>
</evidence>
<dbReference type="Pfam" id="PF02566">
    <property type="entry name" value="OsmC"/>
    <property type="match status" value="1"/>
</dbReference>
<dbReference type="PANTHER" id="PTHR35368">
    <property type="entry name" value="HYDROPEROXIDE REDUCTASE"/>
    <property type="match status" value="1"/>
</dbReference>